<dbReference type="RefSeq" id="WP_194703436.1">
    <property type="nucleotide sequence ID" value="NZ_JADKNH010000013.1"/>
</dbReference>
<dbReference type="InterPro" id="IPR027417">
    <property type="entry name" value="P-loop_NTPase"/>
</dbReference>
<keyword evidence="8" id="KW-1185">Reference proteome</keyword>
<accession>A0ABR9ZZZ5</accession>
<dbReference type="SMART" id="SM00382">
    <property type="entry name" value="AAA"/>
    <property type="match status" value="1"/>
</dbReference>
<comment type="caution">
    <text evidence="7">The sequence shown here is derived from an EMBL/GenBank/DDBJ whole genome shotgun (WGS) entry which is preliminary data.</text>
</comment>
<dbReference type="InterPro" id="IPR025943">
    <property type="entry name" value="Sigma_54_int_dom_ATP-bd_2"/>
</dbReference>
<dbReference type="Gene3D" id="1.10.8.60">
    <property type="match status" value="1"/>
</dbReference>
<dbReference type="Gene3D" id="1.10.10.60">
    <property type="entry name" value="Homeodomain-like"/>
    <property type="match status" value="1"/>
</dbReference>
<sequence length="612" mass="69646">MDTTRLLDEIDEGFIYIDKEGIVKAYNQVAKEITGVVFQRTSVHPEGRIEKGDLVVIADNRMGYDDGNLTVEDLNVLNLPYNDLKLGDAFIAVGIYGDDHCKGIVKNWRNKAINRKLKHSGVFEGYFIEVNIDVVGKSMEIVIDHVSYIMHYTHAVGHMVVIDGKTGALKFHQARGYTIRKETIRDLLSQKKFRSKVPNEESYEVLNKKIGDIFEYNELLSKIYDSLNGKGGFFDKAFYQINKRPTLCTLQPIGKSNAPEGVVLKIVDVSNLEVLMMKRNEILMKMEMANESLLTEARDGVHEMFEKIIGSSQPMQHVMHLAYKASKSRSTILITGESGTGKSLIAKEIHKLQGGKSKPFISVNCTAIPNTLFESELFGYEKGAFTGAERTGKKGFFELASGGTIFLDEIGELPLDVQSKLLHVLQHKSFYKVGALQPTHVNVRVIAATNVNLEEAISERRFREDLYYRINVFPIEMPPLRDRKTDLYPLIRNIMEKLSEEIGIPVKDFSGEALDKMVSYDWPGNVRELENVIERAMNISDADIIESECITINVKRETKPLNMKEQLQEIEKQMILEALERNEFRHKETYEMLGLSRSVYYEKLKKYDISKS</sequence>
<keyword evidence="3" id="KW-0805">Transcription regulation</keyword>
<dbReference type="InterPro" id="IPR002078">
    <property type="entry name" value="Sigma_54_int"/>
</dbReference>
<dbReference type="PANTHER" id="PTHR32071">
    <property type="entry name" value="TRANSCRIPTIONAL REGULATORY PROTEIN"/>
    <property type="match status" value="1"/>
</dbReference>
<proteinExistence type="predicted"/>
<keyword evidence="2" id="KW-0067">ATP-binding</keyword>
<dbReference type="Pfam" id="PF25601">
    <property type="entry name" value="AAA_lid_14"/>
    <property type="match status" value="1"/>
</dbReference>
<dbReference type="Gene3D" id="3.40.50.300">
    <property type="entry name" value="P-loop containing nucleotide triphosphate hydrolases"/>
    <property type="match status" value="1"/>
</dbReference>
<dbReference type="PROSITE" id="PS00688">
    <property type="entry name" value="SIGMA54_INTERACT_3"/>
    <property type="match status" value="1"/>
</dbReference>
<dbReference type="InterPro" id="IPR058031">
    <property type="entry name" value="AAA_lid_NorR"/>
</dbReference>
<dbReference type="SUPFAM" id="SSF46689">
    <property type="entry name" value="Homeodomain-like"/>
    <property type="match status" value="1"/>
</dbReference>
<evidence type="ECO:0000256" key="2">
    <source>
        <dbReference type="ARBA" id="ARBA00022840"/>
    </source>
</evidence>
<dbReference type="PROSITE" id="PS00675">
    <property type="entry name" value="SIGMA54_INTERACT_1"/>
    <property type="match status" value="1"/>
</dbReference>
<dbReference type="InterPro" id="IPR025662">
    <property type="entry name" value="Sigma_54_int_dom_ATP-bd_1"/>
</dbReference>
<organism evidence="7 8">
    <name type="scientific">Fusibacter ferrireducens</name>
    <dbReference type="NCBI Taxonomy" id="2785058"/>
    <lineage>
        <taxon>Bacteria</taxon>
        <taxon>Bacillati</taxon>
        <taxon>Bacillota</taxon>
        <taxon>Clostridia</taxon>
        <taxon>Eubacteriales</taxon>
        <taxon>Eubacteriales Family XII. Incertae Sedis</taxon>
        <taxon>Fusibacter</taxon>
    </lineage>
</organism>
<dbReference type="InterPro" id="IPR002197">
    <property type="entry name" value="HTH_Fis"/>
</dbReference>
<dbReference type="Proteomes" id="UP000614200">
    <property type="component" value="Unassembled WGS sequence"/>
</dbReference>
<reference evidence="7 8" key="1">
    <citation type="submission" date="2020-11" db="EMBL/GenBank/DDBJ databases">
        <title>Fusibacter basophilias sp. nov.</title>
        <authorList>
            <person name="Qiu D."/>
        </authorList>
    </citation>
    <scope>NUCLEOTIDE SEQUENCE [LARGE SCALE GENOMIC DNA]</scope>
    <source>
        <strain evidence="7 8">Q10-2</strain>
    </source>
</reference>
<dbReference type="PANTHER" id="PTHR32071:SF57">
    <property type="entry name" value="C4-DICARBOXYLATE TRANSPORT TRANSCRIPTIONAL REGULATORY PROTEIN DCTD"/>
    <property type="match status" value="1"/>
</dbReference>
<name>A0ABR9ZZZ5_9FIRM</name>
<dbReference type="CDD" id="cd00009">
    <property type="entry name" value="AAA"/>
    <property type="match status" value="1"/>
</dbReference>
<feature type="domain" description="Sigma-54 factor interaction" evidence="6">
    <location>
        <begin position="308"/>
        <end position="538"/>
    </location>
</feature>
<dbReference type="InterPro" id="IPR025944">
    <property type="entry name" value="Sigma_54_int_dom_CS"/>
</dbReference>
<dbReference type="EMBL" id="JADKNH010000013">
    <property type="protein sequence ID" value="MBF4695194.1"/>
    <property type="molecule type" value="Genomic_DNA"/>
</dbReference>
<keyword evidence="1" id="KW-0547">Nucleotide-binding</keyword>
<dbReference type="Pfam" id="PF02954">
    <property type="entry name" value="HTH_8"/>
    <property type="match status" value="1"/>
</dbReference>
<evidence type="ECO:0000256" key="3">
    <source>
        <dbReference type="ARBA" id="ARBA00023015"/>
    </source>
</evidence>
<dbReference type="InterPro" id="IPR009057">
    <property type="entry name" value="Homeodomain-like_sf"/>
</dbReference>
<evidence type="ECO:0000313" key="7">
    <source>
        <dbReference type="EMBL" id="MBF4695194.1"/>
    </source>
</evidence>
<protein>
    <submittedName>
        <fullName evidence="7">Sigma 54-interacting transcriptional regulator</fullName>
    </submittedName>
</protein>
<keyword evidence="4" id="KW-0238">DNA-binding</keyword>
<evidence type="ECO:0000256" key="4">
    <source>
        <dbReference type="ARBA" id="ARBA00023125"/>
    </source>
</evidence>
<evidence type="ECO:0000313" key="8">
    <source>
        <dbReference type="Proteomes" id="UP000614200"/>
    </source>
</evidence>
<evidence type="ECO:0000256" key="5">
    <source>
        <dbReference type="ARBA" id="ARBA00023163"/>
    </source>
</evidence>
<dbReference type="InterPro" id="IPR003593">
    <property type="entry name" value="AAA+_ATPase"/>
</dbReference>
<dbReference type="SUPFAM" id="SSF52540">
    <property type="entry name" value="P-loop containing nucleoside triphosphate hydrolases"/>
    <property type="match status" value="1"/>
</dbReference>
<dbReference type="PROSITE" id="PS00676">
    <property type="entry name" value="SIGMA54_INTERACT_2"/>
    <property type="match status" value="1"/>
</dbReference>
<keyword evidence="5" id="KW-0804">Transcription</keyword>
<evidence type="ECO:0000256" key="1">
    <source>
        <dbReference type="ARBA" id="ARBA00022741"/>
    </source>
</evidence>
<dbReference type="Pfam" id="PF00158">
    <property type="entry name" value="Sigma54_activat"/>
    <property type="match status" value="1"/>
</dbReference>
<dbReference type="PROSITE" id="PS50045">
    <property type="entry name" value="SIGMA54_INTERACT_4"/>
    <property type="match status" value="1"/>
</dbReference>
<gene>
    <name evidence="7" type="ORF">ISU02_19005</name>
</gene>
<evidence type="ECO:0000259" key="6">
    <source>
        <dbReference type="PROSITE" id="PS50045"/>
    </source>
</evidence>